<feature type="transmembrane region" description="Helical" evidence="8">
    <location>
        <begin position="118"/>
        <end position="141"/>
    </location>
</feature>
<feature type="compositionally biased region" description="Basic residues" evidence="7">
    <location>
        <begin position="68"/>
        <end position="78"/>
    </location>
</feature>
<accession>A0A2W5MXV8</accession>
<evidence type="ECO:0000256" key="6">
    <source>
        <dbReference type="ARBA" id="ARBA00023136"/>
    </source>
</evidence>
<dbReference type="Pfam" id="PF03547">
    <property type="entry name" value="Mem_trans"/>
    <property type="match status" value="1"/>
</dbReference>
<organism evidence="9 10">
    <name type="scientific">Rhodovulum sulfidophilum</name>
    <name type="common">Rhodobacter sulfidophilus</name>
    <dbReference type="NCBI Taxonomy" id="35806"/>
    <lineage>
        <taxon>Bacteria</taxon>
        <taxon>Pseudomonadati</taxon>
        <taxon>Pseudomonadota</taxon>
        <taxon>Alphaproteobacteria</taxon>
        <taxon>Rhodobacterales</taxon>
        <taxon>Paracoccaceae</taxon>
        <taxon>Rhodovulum</taxon>
    </lineage>
</organism>
<comment type="subcellular location">
    <subcellularLocation>
        <location evidence="1">Membrane</location>
        <topology evidence="1">Multi-pass membrane protein</topology>
    </subcellularLocation>
</comment>
<keyword evidence="2" id="KW-0813">Transport</keyword>
<dbReference type="Proteomes" id="UP000249185">
    <property type="component" value="Unassembled WGS sequence"/>
</dbReference>
<feature type="transmembrane region" description="Helical" evidence="8">
    <location>
        <begin position="246"/>
        <end position="265"/>
    </location>
</feature>
<feature type="transmembrane region" description="Helical" evidence="8">
    <location>
        <begin position="347"/>
        <end position="369"/>
    </location>
</feature>
<protein>
    <submittedName>
        <fullName evidence="9">Permease</fullName>
    </submittedName>
</protein>
<proteinExistence type="predicted"/>
<feature type="transmembrane region" description="Helical" evidence="8">
    <location>
        <begin position="315"/>
        <end position="335"/>
    </location>
</feature>
<dbReference type="PANTHER" id="PTHR36838">
    <property type="entry name" value="AUXIN EFFLUX CARRIER FAMILY PROTEIN"/>
    <property type="match status" value="1"/>
</dbReference>
<evidence type="ECO:0000256" key="7">
    <source>
        <dbReference type="SAM" id="MobiDB-lite"/>
    </source>
</evidence>
<feature type="transmembrane region" description="Helical" evidence="8">
    <location>
        <begin position="375"/>
        <end position="395"/>
    </location>
</feature>
<dbReference type="AlphaFoldDB" id="A0A2W5MXV8"/>
<evidence type="ECO:0000256" key="5">
    <source>
        <dbReference type="ARBA" id="ARBA00022989"/>
    </source>
</evidence>
<evidence type="ECO:0000256" key="2">
    <source>
        <dbReference type="ARBA" id="ARBA00022448"/>
    </source>
</evidence>
<evidence type="ECO:0000256" key="3">
    <source>
        <dbReference type="ARBA" id="ARBA00022475"/>
    </source>
</evidence>
<feature type="transmembrane region" description="Helical" evidence="8">
    <location>
        <begin position="277"/>
        <end position="303"/>
    </location>
</feature>
<sequence>MRDDAGAGMGRGTKPDDLRAEGDRAVVFVVRQMVDGGLDRHAFPKSGFELIFSVSQMRRPRSKDFARRPRGRSGRPRFRPVAAQHRAVESSRRAEFNGAGPGPRAPRGRPGAGRSTRFMFLSVLGVIAPVFLIIATGYVSVRSGYFEPAALKGLGGFVFRIAMPALILSAITGAPLGETMNHAYLLGYGGATFGIFLAGYAALRRIGGHAVAPAAVRALGMCGSNTGFMGYPIAAMVVGAPAAAAFAQNMVIESIVILPVAMTIAEAGMGASRSRRALARTILASLARNPLMVAMVLGGAYALTGLPVPAPAAKSLSLVGAVGAPVALFAVGGTLAGIRADSLPTGIGWIVGAKLVAHPALVALVLWRMPGIDPATFASGVIFAGAPILTLYPIIAGRFGEGKLGAVAMFMATVGSAVTLSAILWLLAHQGLVEI</sequence>
<dbReference type="EMBL" id="QFPW01000030">
    <property type="protein sequence ID" value="PZQ46131.1"/>
    <property type="molecule type" value="Genomic_DNA"/>
</dbReference>
<name>A0A2W5MXV8_RHOSU</name>
<keyword evidence="5 8" id="KW-1133">Transmembrane helix</keyword>
<evidence type="ECO:0000256" key="4">
    <source>
        <dbReference type="ARBA" id="ARBA00022692"/>
    </source>
</evidence>
<feature type="transmembrane region" description="Helical" evidence="8">
    <location>
        <begin position="183"/>
        <end position="203"/>
    </location>
</feature>
<dbReference type="GO" id="GO:0055085">
    <property type="term" value="P:transmembrane transport"/>
    <property type="evidence" value="ECO:0007669"/>
    <property type="project" value="InterPro"/>
</dbReference>
<feature type="transmembrane region" description="Helical" evidence="8">
    <location>
        <begin position="153"/>
        <end position="171"/>
    </location>
</feature>
<evidence type="ECO:0000313" key="9">
    <source>
        <dbReference type="EMBL" id="PZQ46131.1"/>
    </source>
</evidence>
<feature type="compositionally biased region" description="Basic and acidic residues" evidence="7">
    <location>
        <begin position="86"/>
        <end position="95"/>
    </location>
</feature>
<keyword evidence="6 8" id="KW-0472">Membrane</keyword>
<reference evidence="9 10" key="1">
    <citation type="submission" date="2017-08" db="EMBL/GenBank/DDBJ databases">
        <title>Infants hospitalized years apart are colonized by the same room-sourced microbial strains.</title>
        <authorList>
            <person name="Brooks B."/>
            <person name="Olm M.R."/>
            <person name="Firek B.A."/>
            <person name="Baker R."/>
            <person name="Thomas B.C."/>
            <person name="Morowitz M.J."/>
            <person name="Banfield J.F."/>
        </authorList>
    </citation>
    <scope>NUCLEOTIDE SEQUENCE [LARGE SCALE GENOMIC DNA]</scope>
    <source>
        <strain evidence="9">S2_005_002_R2_34</strain>
    </source>
</reference>
<comment type="caution">
    <text evidence="9">The sequence shown here is derived from an EMBL/GenBank/DDBJ whole genome shotgun (WGS) entry which is preliminary data.</text>
</comment>
<dbReference type="GO" id="GO:0016020">
    <property type="term" value="C:membrane"/>
    <property type="evidence" value="ECO:0007669"/>
    <property type="project" value="UniProtKB-SubCell"/>
</dbReference>
<feature type="region of interest" description="Disordered" evidence="7">
    <location>
        <begin position="61"/>
        <end position="111"/>
    </location>
</feature>
<gene>
    <name evidence="9" type="ORF">DI556_21105</name>
</gene>
<evidence type="ECO:0000256" key="8">
    <source>
        <dbReference type="SAM" id="Phobius"/>
    </source>
</evidence>
<feature type="transmembrane region" description="Helical" evidence="8">
    <location>
        <begin position="407"/>
        <end position="428"/>
    </location>
</feature>
<dbReference type="InterPro" id="IPR004776">
    <property type="entry name" value="Mem_transp_PIN-like"/>
</dbReference>
<dbReference type="PANTHER" id="PTHR36838:SF3">
    <property type="entry name" value="TRANSPORTER AUXIN EFFLUX CARRIER EC FAMILY"/>
    <property type="match status" value="1"/>
</dbReference>
<keyword evidence="4 8" id="KW-0812">Transmembrane</keyword>
<keyword evidence="3" id="KW-1003">Cell membrane</keyword>
<evidence type="ECO:0000256" key="1">
    <source>
        <dbReference type="ARBA" id="ARBA00004141"/>
    </source>
</evidence>
<evidence type="ECO:0000313" key="10">
    <source>
        <dbReference type="Proteomes" id="UP000249185"/>
    </source>
</evidence>